<dbReference type="InterPro" id="IPR003602">
    <property type="entry name" value="Topo_IA_DNA-bd_dom"/>
</dbReference>
<dbReference type="EC" id="5.6.2.1" evidence="3"/>
<dbReference type="SUPFAM" id="SSF56712">
    <property type="entry name" value="Prokaryotic type I DNA topoisomerase"/>
    <property type="match status" value="1"/>
</dbReference>
<dbReference type="Gene3D" id="2.70.20.10">
    <property type="entry name" value="Topoisomerase I, domain 3"/>
    <property type="match status" value="1"/>
</dbReference>
<dbReference type="PROSITE" id="PS50880">
    <property type="entry name" value="TOPRIM"/>
    <property type="match status" value="1"/>
</dbReference>
<dbReference type="Gene3D" id="1.10.460.10">
    <property type="entry name" value="Topoisomerase I, domain 2"/>
    <property type="match status" value="2"/>
</dbReference>
<name>A0A6C0JDG7_9ZZZZ</name>
<dbReference type="Pfam" id="PF01131">
    <property type="entry name" value="Topoisom_bac"/>
    <property type="match status" value="1"/>
</dbReference>
<evidence type="ECO:0000256" key="3">
    <source>
        <dbReference type="ARBA" id="ARBA00012891"/>
    </source>
</evidence>
<dbReference type="PROSITE" id="PS00396">
    <property type="entry name" value="TOPO_IA_1"/>
    <property type="match status" value="1"/>
</dbReference>
<dbReference type="InterPro" id="IPR013497">
    <property type="entry name" value="Topo_IA_cen"/>
</dbReference>
<dbReference type="InterPro" id="IPR006171">
    <property type="entry name" value="TOPRIM_dom"/>
</dbReference>
<dbReference type="InterPro" id="IPR003601">
    <property type="entry name" value="Topo_IA_2"/>
</dbReference>
<evidence type="ECO:0000259" key="7">
    <source>
        <dbReference type="PROSITE" id="PS50880"/>
    </source>
</evidence>
<dbReference type="EMBL" id="MN740360">
    <property type="protein sequence ID" value="QHU02567.1"/>
    <property type="molecule type" value="Genomic_DNA"/>
</dbReference>
<feature type="domain" description="Topo IA-type catalytic" evidence="8">
    <location>
        <begin position="140"/>
        <end position="591"/>
    </location>
</feature>
<dbReference type="PRINTS" id="PR00417">
    <property type="entry name" value="PRTPISMRASEI"/>
</dbReference>
<evidence type="ECO:0000256" key="1">
    <source>
        <dbReference type="ARBA" id="ARBA00000213"/>
    </source>
</evidence>
<evidence type="ECO:0000313" key="9">
    <source>
        <dbReference type="EMBL" id="QHU02567.1"/>
    </source>
</evidence>
<dbReference type="CDD" id="cd00186">
    <property type="entry name" value="TOP1Ac"/>
    <property type="match status" value="1"/>
</dbReference>
<dbReference type="Gene3D" id="1.10.290.10">
    <property type="entry name" value="Topoisomerase I, domain 4"/>
    <property type="match status" value="1"/>
</dbReference>
<dbReference type="SMART" id="SM00493">
    <property type="entry name" value="TOPRIM"/>
    <property type="match status" value="1"/>
</dbReference>
<accession>A0A6C0JDG7</accession>
<protein>
    <recommendedName>
        <fullName evidence="3">DNA topoisomerase</fullName>
        <ecNumber evidence="3">5.6.2.1</ecNumber>
    </recommendedName>
</protein>
<organism evidence="9">
    <name type="scientific">viral metagenome</name>
    <dbReference type="NCBI Taxonomy" id="1070528"/>
    <lineage>
        <taxon>unclassified sequences</taxon>
        <taxon>metagenomes</taxon>
        <taxon>organismal metagenomes</taxon>
    </lineage>
</organism>
<dbReference type="InterPro" id="IPR013825">
    <property type="entry name" value="Topo_IA_cen_sub2"/>
</dbReference>
<dbReference type="GO" id="GO:0006265">
    <property type="term" value="P:DNA topological change"/>
    <property type="evidence" value="ECO:0007669"/>
    <property type="project" value="InterPro"/>
</dbReference>
<dbReference type="PANTHER" id="PTHR42785:SF1">
    <property type="entry name" value="DNA TOPOISOMERASE"/>
    <property type="match status" value="1"/>
</dbReference>
<keyword evidence="6" id="KW-0413">Isomerase</keyword>
<dbReference type="PANTHER" id="PTHR42785">
    <property type="entry name" value="DNA TOPOISOMERASE, TYPE IA, CORE"/>
    <property type="match status" value="1"/>
</dbReference>
<dbReference type="PROSITE" id="PS52039">
    <property type="entry name" value="TOPO_IA_2"/>
    <property type="match status" value="1"/>
</dbReference>
<dbReference type="InterPro" id="IPR013826">
    <property type="entry name" value="Topo_IA_cen_sub3"/>
</dbReference>
<dbReference type="Pfam" id="PF01751">
    <property type="entry name" value="Toprim"/>
    <property type="match status" value="1"/>
</dbReference>
<proteinExistence type="inferred from homology"/>
<dbReference type="InterPro" id="IPR023406">
    <property type="entry name" value="Topo_IA_AS"/>
</dbReference>
<dbReference type="SMART" id="SM00436">
    <property type="entry name" value="TOP1Bc"/>
    <property type="match status" value="1"/>
</dbReference>
<dbReference type="InterPro" id="IPR013824">
    <property type="entry name" value="Topo_IA_cen_sub1"/>
</dbReference>
<evidence type="ECO:0000259" key="8">
    <source>
        <dbReference type="PROSITE" id="PS52039"/>
    </source>
</evidence>
<evidence type="ECO:0000256" key="4">
    <source>
        <dbReference type="ARBA" id="ARBA00023029"/>
    </source>
</evidence>
<evidence type="ECO:0000256" key="5">
    <source>
        <dbReference type="ARBA" id="ARBA00023125"/>
    </source>
</evidence>
<keyword evidence="5" id="KW-0238">DNA-binding</keyword>
<comment type="catalytic activity">
    <reaction evidence="1">
        <text>ATP-independent breakage of single-stranded DNA, followed by passage and rejoining.</text>
        <dbReference type="EC" id="5.6.2.1"/>
    </reaction>
</comment>
<comment type="similarity">
    <text evidence="2">Belongs to the type IA topoisomerase family.</text>
</comment>
<dbReference type="InterPro" id="IPR000380">
    <property type="entry name" value="Topo_IA"/>
</dbReference>
<dbReference type="GO" id="GO:0003917">
    <property type="term" value="F:DNA topoisomerase type I (single strand cut, ATP-independent) activity"/>
    <property type="evidence" value="ECO:0007669"/>
    <property type="project" value="UniProtKB-EC"/>
</dbReference>
<evidence type="ECO:0000256" key="2">
    <source>
        <dbReference type="ARBA" id="ARBA00009446"/>
    </source>
</evidence>
<feature type="domain" description="Toprim" evidence="7">
    <location>
        <begin position="18"/>
        <end position="125"/>
    </location>
</feature>
<dbReference type="Gene3D" id="3.40.50.140">
    <property type="match status" value="1"/>
</dbReference>
<dbReference type="SMART" id="SM00437">
    <property type="entry name" value="TOP1Ac"/>
    <property type="match status" value="1"/>
</dbReference>
<reference evidence="9" key="1">
    <citation type="journal article" date="2020" name="Nature">
        <title>Giant virus diversity and host interactions through global metagenomics.</title>
        <authorList>
            <person name="Schulz F."/>
            <person name="Roux S."/>
            <person name="Paez-Espino D."/>
            <person name="Jungbluth S."/>
            <person name="Walsh D.A."/>
            <person name="Denef V.J."/>
            <person name="McMahon K.D."/>
            <person name="Konstantinidis K.T."/>
            <person name="Eloe-Fadrosh E.A."/>
            <person name="Kyrpides N.C."/>
            <person name="Woyke T."/>
        </authorList>
    </citation>
    <scope>NUCLEOTIDE SEQUENCE</scope>
    <source>
        <strain evidence="9">GVMAG-M-3300025880-76</strain>
    </source>
</reference>
<dbReference type="AlphaFoldDB" id="A0A6C0JDG7"/>
<keyword evidence="4" id="KW-0799">Topoisomerase</keyword>
<evidence type="ECO:0000256" key="6">
    <source>
        <dbReference type="ARBA" id="ARBA00023235"/>
    </source>
</evidence>
<dbReference type="InterPro" id="IPR023405">
    <property type="entry name" value="Topo_IA_core_domain"/>
</dbReference>
<sequence>MYTYIFLPDKAYMVKSFHTLIIVESPAKCKKIEEFLGDGYVVCASYGHFRKISSLEQITEEFKITFEFMKEKSKYLTVLTKYMKEARNIIIATDDDREGEAIGWHICDHFKLPLTTPRILFNEISKRAILTAMQNQTVINMDIVYAQQARQVIDLLIGFKISPVLWEHVSRNNNLSAGRCQTPALHMVSENHRECESQIAKLVHKVDGYFTSKNICFQLSHTFDDEQDALSFIKLSQSHDHIFSSDKSTNISIAPPKPLITSSIQQECSNRFHMSPKETMKICQHLYEEGYITYMRTDSRKYSPEFIQLVVGCIVDKYGASYIGDSEQLGPITKGEESCDNGVQEAHEAIRITQLAFNKLSDEQFTKREQSVYHFIYNHTFKTCMAKCVMEQCVCSVTSPMTNILYKHKPRKVRFAGWKIIEGVEDDEYYGYLTRLKTNQKMKYSKISTSVHVSQTKTHYTEARIIQRLEEEHIGRPSTYASIIDKLFSRNYVCKGDVEGQSYKVNTYVIEDGVSSVETNTSEKMFQVEHNKVIVQPMGLSVDTFLYTFYDSLFNYTFTRDMEASIDDIAVGKRKYVDVCREFKQYIAHQMAAQKSIISEKQRVMIDNKYECLVAKYGIVLKEQNDDKVVFHKVKKTFTMEDIRSNQTKYTFESLVDKSGKRVLGEYKGNDVELRNGPYGHYIFYDGRNIRLSNEQKQKHSIDSMNLATVIDILDDESKTEKKSSVLRVFDDKSNNISIREGKYGPYIFYKTKKMKSAKFIGLSSHDVDVEMVDKKQIMDIISNEFSKPKTEWKNK</sequence>
<dbReference type="GO" id="GO:0003677">
    <property type="term" value="F:DNA binding"/>
    <property type="evidence" value="ECO:0007669"/>
    <property type="project" value="UniProtKB-KW"/>
</dbReference>